<organism evidence="1 2">
    <name type="scientific">Thecamonas trahens ATCC 50062</name>
    <dbReference type="NCBI Taxonomy" id="461836"/>
    <lineage>
        <taxon>Eukaryota</taxon>
        <taxon>Apusozoa</taxon>
        <taxon>Apusomonadida</taxon>
        <taxon>Apusomonadidae</taxon>
        <taxon>Thecamonas</taxon>
    </lineage>
</organism>
<sequence>MASVDERMAAFVAALGECVALVKDWQFAAADRAWAATLEVLASAVEAWTTCAEAYGAGCWREADSLRECWIRHLVMSAVALGAEPEELGAVEVNGLPLVDEEFG</sequence>
<proteinExistence type="predicted"/>
<keyword evidence="2" id="KW-1185">Reference proteome</keyword>
<dbReference type="GeneID" id="25565992"/>
<evidence type="ECO:0000313" key="1">
    <source>
        <dbReference type="EMBL" id="KNC50437.1"/>
    </source>
</evidence>
<dbReference type="Proteomes" id="UP000054408">
    <property type="component" value="Unassembled WGS sequence"/>
</dbReference>
<evidence type="ECO:0000313" key="2">
    <source>
        <dbReference type="Proteomes" id="UP000054408"/>
    </source>
</evidence>
<accession>A0A0L0DDL4</accession>
<reference evidence="1 2" key="1">
    <citation type="submission" date="2010-05" db="EMBL/GenBank/DDBJ databases">
        <title>The Genome Sequence of Thecamonas trahens ATCC 50062.</title>
        <authorList>
            <consortium name="The Broad Institute Genome Sequencing Platform"/>
            <person name="Russ C."/>
            <person name="Cuomo C."/>
            <person name="Shea T."/>
            <person name="Young S.K."/>
            <person name="Zeng Q."/>
            <person name="Koehrsen M."/>
            <person name="Haas B."/>
            <person name="Borodovsky M."/>
            <person name="Guigo R."/>
            <person name="Alvarado L."/>
            <person name="Berlin A."/>
            <person name="Bochicchio J."/>
            <person name="Borenstein D."/>
            <person name="Chapman S."/>
            <person name="Chen Z."/>
            <person name="Freedman E."/>
            <person name="Gellesch M."/>
            <person name="Goldberg J."/>
            <person name="Griggs A."/>
            <person name="Gujja S."/>
            <person name="Heilman E."/>
            <person name="Heiman D."/>
            <person name="Hepburn T."/>
            <person name="Howarth C."/>
            <person name="Jen D."/>
            <person name="Larson L."/>
            <person name="Mehta T."/>
            <person name="Park D."/>
            <person name="Pearson M."/>
            <person name="Roberts A."/>
            <person name="Saif S."/>
            <person name="Shenoy N."/>
            <person name="Sisk P."/>
            <person name="Stolte C."/>
            <person name="Sykes S."/>
            <person name="Thomson T."/>
            <person name="Walk T."/>
            <person name="White J."/>
            <person name="Yandava C."/>
            <person name="Burger G."/>
            <person name="Gray M.W."/>
            <person name="Holland P.W.H."/>
            <person name="King N."/>
            <person name="Lang F.B.F."/>
            <person name="Roger A.J."/>
            <person name="Ruiz-Trillo I."/>
            <person name="Lander E."/>
            <person name="Nusbaum C."/>
        </authorList>
    </citation>
    <scope>NUCLEOTIDE SEQUENCE [LARGE SCALE GENOMIC DNA]</scope>
    <source>
        <strain evidence="1 2">ATCC 50062</strain>
    </source>
</reference>
<dbReference type="AlphaFoldDB" id="A0A0L0DDL4"/>
<protein>
    <submittedName>
        <fullName evidence="1">Uncharacterized protein</fullName>
    </submittedName>
</protein>
<gene>
    <name evidence="1" type="ORF">AMSG_06936</name>
</gene>
<dbReference type="RefSeq" id="XP_013756976.1">
    <property type="nucleotide sequence ID" value="XM_013901522.1"/>
</dbReference>
<dbReference type="EMBL" id="GL349461">
    <property type="protein sequence ID" value="KNC50437.1"/>
    <property type="molecule type" value="Genomic_DNA"/>
</dbReference>
<name>A0A0L0DDL4_THETB</name>